<comment type="caution">
    <text evidence="1">The sequence shown here is derived from an EMBL/GenBank/DDBJ whole genome shotgun (WGS) entry which is preliminary data.</text>
</comment>
<organism evidence="1 2">
    <name type="scientific">Trichinella zimbabwensis</name>
    <dbReference type="NCBI Taxonomy" id="268475"/>
    <lineage>
        <taxon>Eukaryota</taxon>
        <taxon>Metazoa</taxon>
        <taxon>Ecdysozoa</taxon>
        <taxon>Nematoda</taxon>
        <taxon>Enoplea</taxon>
        <taxon>Dorylaimia</taxon>
        <taxon>Trichinellida</taxon>
        <taxon>Trichinellidae</taxon>
        <taxon>Trichinella</taxon>
    </lineage>
</organism>
<sequence length="41" mass="4730">MVINHEFCYQDREAKPYDENKKRSSTNVAALTGCLHAEECK</sequence>
<dbReference type="Proteomes" id="UP000055024">
    <property type="component" value="Unassembled WGS sequence"/>
</dbReference>
<gene>
    <name evidence="1" type="ORF">T11_3523</name>
</gene>
<name>A0A0V1G1C2_9BILA</name>
<accession>A0A0V1G1C2</accession>
<evidence type="ECO:0000313" key="1">
    <source>
        <dbReference type="EMBL" id="KRY91983.1"/>
    </source>
</evidence>
<dbReference type="EMBL" id="JYDP01006026">
    <property type="protein sequence ID" value="KRY91983.1"/>
    <property type="molecule type" value="Genomic_DNA"/>
</dbReference>
<protein>
    <submittedName>
        <fullName evidence="1">Uncharacterized protein</fullName>
    </submittedName>
</protein>
<evidence type="ECO:0000313" key="2">
    <source>
        <dbReference type="Proteomes" id="UP000055024"/>
    </source>
</evidence>
<keyword evidence="2" id="KW-1185">Reference proteome</keyword>
<dbReference type="AlphaFoldDB" id="A0A0V1G1C2"/>
<proteinExistence type="predicted"/>
<reference evidence="1 2" key="1">
    <citation type="submission" date="2015-01" db="EMBL/GenBank/DDBJ databases">
        <title>Evolution of Trichinella species and genotypes.</title>
        <authorList>
            <person name="Korhonen P.K."/>
            <person name="Edoardo P."/>
            <person name="Giuseppe L.R."/>
            <person name="Gasser R.B."/>
        </authorList>
    </citation>
    <scope>NUCLEOTIDE SEQUENCE [LARGE SCALE GENOMIC DNA]</scope>
    <source>
        <strain evidence="1">ISS1029</strain>
    </source>
</reference>